<evidence type="ECO:0000313" key="1">
    <source>
        <dbReference type="EMBL" id="MFD1712534.1"/>
    </source>
</evidence>
<dbReference type="RefSeq" id="WP_187265687.1">
    <property type="nucleotide sequence ID" value="NZ_JBHUEJ010000044.1"/>
</dbReference>
<sequence>MTRAPAPHAARPHLALRTMLLRWLSRTLLTLAALLALVTAWAMWRFASYTAPDPAVPPDAGALAYFINDYAPAREAFVHKADALARRFGGVEQLRIPVASAQVPGLTVDGVYVPAQREPRRLLILLSGTHGVEGPAGSAVTRLFMDEFMTSAALADTGVLLLHGMNPYGFARQRRVTEQNVDLNRNAAASAALYLSDNAGYPLVDPLINPRDVADTGAPAHRFFLLRALGMLAQHGMAPLRQAVLQGQYAEPRGIYYGGSALAPQLEALAPTLRRIVNAYPLSMSLDLHTGYGARGHLHVFLNPPTDPRVRQGLEQVFQGHAIDWGTGQDFYTVTGDVSGWIGSLRAGGTHLPGVFEYGTMDSQGTLGAIKSLHIGVLENQGVQHGYASDAERERIRRDYVEMFNPSSPAWRTQVIQQSRQLLTQVMARLPQLGQ</sequence>
<dbReference type="Pfam" id="PF10994">
    <property type="entry name" value="DUF2817"/>
    <property type="match status" value="1"/>
</dbReference>
<comment type="caution">
    <text evidence="1">The sequence shown here is derived from an EMBL/GenBank/DDBJ whole genome shotgun (WGS) entry which is preliminary data.</text>
</comment>
<protein>
    <submittedName>
        <fullName evidence="1">M14 family metallopeptidase</fullName>
    </submittedName>
</protein>
<dbReference type="CDD" id="cd06233">
    <property type="entry name" value="M14-like"/>
    <property type="match status" value="1"/>
</dbReference>
<organism evidence="1 2">
    <name type="scientific">Ottowia flava</name>
    <dbReference type="NCBI Taxonomy" id="2675430"/>
    <lineage>
        <taxon>Bacteria</taxon>
        <taxon>Pseudomonadati</taxon>
        <taxon>Pseudomonadota</taxon>
        <taxon>Betaproteobacteria</taxon>
        <taxon>Burkholderiales</taxon>
        <taxon>Comamonadaceae</taxon>
        <taxon>Ottowia</taxon>
    </lineage>
</organism>
<keyword evidence="2" id="KW-1185">Reference proteome</keyword>
<dbReference type="SUPFAM" id="SSF53187">
    <property type="entry name" value="Zn-dependent exopeptidases"/>
    <property type="match status" value="1"/>
</dbReference>
<dbReference type="EMBL" id="JBHUEJ010000044">
    <property type="protein sequence ID" value="MFD1712534.1"/>
    <property type="molecule type" value="Genomic_DNA"/>
</dbReference>
<dbReference type="Proteomes" id="UP001597304">
    <property type="component" value="Unassembled WGS sequence"/>
</dbReference>
<dbReference type="InterPro" id="IPR021259">
    <property type="entry name" value="DUF2817"/>
</dbReference>
<evidence type="ECO:0000313" key="2">
    <source>
        <dbReference type="Proteomes" id="UP001597304"/>
    </source>
</evidence>
<accession>A0ABW4KY32</accession>
<dbReference type="Gene3D" id="3.40.630.10">
    <property type="entry name" value="Zn peptidases"/>
    <property type="match status" value="1"/>
</dbReference>
<reference evidence="2" key="1">
    <citation type="journal article" date="2019" name="Int. J. Syst. Evol. Microbiol.">
        <title>The Global Catalogue of Microorganisms (GCM) 10K type strain sequencing project: providing services to taxonomists for standard genome sequencing and annotation.</title>
        <authorList>
            <consortium name="The Broad Institute Genomics Platform"/>
            <consortium name="The Broad Institute Genome Sequencing Center for Infectious Disease"/>
            <person name="Wu L."/>
            <person name="Ma J."/>
        </authorList>
    </citation>
    <scope>NUCLEOTIDE SEQUENCE [LARGE SCALE GENOMIC DNA]</scope>
    <source>
        <strain evidence="2">LMG 29247</strain>
    </source>
</reference>
<proteinExistence type="predicted"/>
<name>A0ABW4KY32_9BURK</name>
<gene>
    <name evidence="1" type="ORF">ACFSF0_18190</name>
</gene>